<sequence length="76" mass="8048">MEGKILQVVGQVAGIGGLALAVMLFLFKDIIRKNIFPKLPPGAAERILTLLIRGVLLVTLVGMGLWVLVVLAGPKS</sequence>
<organism evidence="2 4">
    <name type="scientific">Elstera cyanobacteriorum</name>
    <dbReference type="NCBI Taxonomy" id="2022747"/>
    <lineage>
        <taxon>Bacteria</taxon>
        <taxon>Pseudomonadati</taxon>
        <taxon>Pseudomonadota</taxon>
        <taxon>Alphaproteobacteria</taxon>
        <taxon>Rhodospirillales</taxon>
        <taxon>Rhodospirillaceae</taxon>
        <taxon>Elstera</taxon>
    </lineage>
</organism>
<dbReference type="Proteomes" id="UP000216361">
    <property type="component" value="Unassembled WGS sequence"/>
</dbReference>
<keyword evidence="1" id="KW-0472">Membrane</keyword>
<dbReference type="OrthoDB" id="8550003at2"/>
<dbReference type="RefSeq" id="WP_094407334.1">
    <property type="nucleotide sequence ID" value="NZ_BMJZ01000001.1"/>
</dbReference>
<feature type="transmembrane region" description="Helical" evidence="1">
    <location>
        <begin position="6"/>
        <end position="27"/>
    </location>
</feature>
<evidence type="ECO:0000313" key="3">
    <source>
        <dbReference type="EMBL" id="OYQ21343.1"/>
    </source>
</evidence>
<proteinExistence type="predicted"/>
<evidence type="ECO:0000256" key="1">
    <source>
        <dbReference type="SAM" id="Phobius"/>
    </source>
</evidence>
<keyword evidence="1" id="KW-1133">Transmembrane helix</keyword>
<gene>
    <name evidence="2" type="ORF">CHR90_02315</name>
    <name evidence="3" type="ORF">CHR90_02360</name>
</gene>
<comment type="caution">
    <text evidence="2">The sequence shown here is derived from an EMBL/GenBank/DDBJ whole genome shotgun (WGS) entry which is preliminary data.</text>
</comment>
<keyword evidence="1" id="KW-0812">Transmembrane</keyword>
<dbReference type="AlphaFoldDB" id="A0A255XY67"/>
<dbReference type="EMBL" id="NOXS01000023">
    <property type="protein sequence ID" value="OYQ21335.1"/>
    <property type="molecule type" value="Genomic_DNA"/>
</dbReference>
<dbReference type="EMBL" id="NOXS01000023">
    <property type="protein sequence ID" value="OYQ21343.1"/>
    <property type="molecule type" value="Genomic_DNA"/>
</dbReference>
<protein>
    <submittedName>
        <fullName evidence="2">Uncharacterized protein</fullName>
    </submittedName>
</protein>
<accession>A0A255XY67</accession>
<reference evidence="2 4" key="1">
    <citation type="submission" date="2017-07" db="EMBL/GenBank/DDBJ databases">
        <title>Elstera cyanobacteriorum sp. nov., a novel bacterium isolated from cyanobacterial aggregates in a eutrophic lake.</title>
        <authorList>
            <person name="Cai H."/>
        </authorList>
    </citation>
    <scope>NUCLEOTIDE SEQUENCE [LARGE SCALE GENOMIC DNA]</scope>
    <source>
        <strain evidence="2 4">TH019</strain>
    </source>
</reference>
<feature type="transmembrane region" description="Helical" evidence="1">
    <location>
        <begin position="47"/>
        <end position="72"/>
    </location>
</feature>
<evidence type="ECO:0000313" key="2">
    <source>
        <dbReference type="EMBL" id="OYQ21335.1"/>
    </source>
</evidence>
<keyword evidence="4" id="KW-1185">Reference proteome</keyword>
<evidence type="ECO:0000313" key="4">
    <source>
        <dbReference type="Proteomes" id="UP000216361"/>
    </source>
</evidence>
<name>A0A255XY67_9PROT</name>